<dbReference type="InterPro" id="IPR036273">
    <property type="entry name" value="CRAL/TRIO_N_dom_sf"/>
</dbReference>
<gene>
    <name evidence="2" type="ORF">Zmor_022618</name>
</gene>
<evidence type="ECO:0000259" key="1">
    <source>
        <dbReference type="PROSITE" id="PS50191"/>
    </source>
</evidence>
<dbReference type="GO" id="GO:0016020">
    <property type="term" value="C:membrane"/>
    <property type="evidence" value="ECO:0007669"/>
    <property type="project" value="TreeGrafter"/>
</dbReference>
<keyword evidence="3" id="KW-1185">Reference proteome</keyword>
<protein>
    <recommendedName>
        <fullName evidence="1">CRAL-TRIO domain-containing protein</fullName>
    </recommendedName>
</protein>
<dbReference type="GO" id="GO:1902936">
    <property type="term" value="F:phosphatidylinositol bisphosphate binding"/>
    <property type="evidence" value="ECO:0007669"/>
    <property type="project" value="TreeGrafter"/>
</dbReference>
<name>A0AA38HVK7_9CUCU</name>
<dbReference type="SUPFAM" id="SSF52087">
    <property type="entry name" value="CRAL/TRIO domain"/>
    <property type="match status" value="1"/>
</dbReference>
<dbReference type="InterPro" id="IPR036865">
    <property type="entry name" value="CRAL-TRIO_dom_sf"/>
</dbReference>
<dbReference type="PANTHER" id="PTHR10174:SF222">
    <property type="entry name" value="GH10083P-RELATED"/>
    <property type="match status" value="1"/>
</dbReference>
<comment type="caution">
    <text evidence="2">The sequence shown here is derived from an EMBL/GenBank/DDBJ whole genome shotgun (WGS) entry which is preliminary data.</text>
</comment>
<dbReference type="EMBL" id="JALNTZ010000007">
    <property type="protein sequence ID" value="KAJ3644920.1"/>
    <property type="molecule type" value="Genomic_DNA"/>
</dbReference>
<evidence type="ECO:0000313" key="3">
    <source>
        <dbReference type="Proteomes" id="UP001168821"/>
    </source>
</evidence>
<dbReference type="InterPro" id="IPR001251">
    <property type="entry name" value="CRAL-TRIO_dom"/>
</dbReference>
<organism evidence="2 3">
    <name type="scientific">Zophobas morio</name>
    <dbReference type="NCBI Taxonomy" id="2755281"/>
    <lineage>
        <taxon>Eukaryota</taxon>
        <taxon>Metazoa</taxon>
        <taxon>Ecdysozoa</taxon>
        <taxon>Arthropoda</taxon>
        <taxon>Hexapoda</taxon>
        <taxon>Insecta</taxon>
        <taxon>Pterygota</taxon>
        <taxon>Neoptera</taxon>
        <taxon>Endopterygota</taxon>
        <taxon>Coleoptera</taxon>
        <taxon>Polyphaga</taxon>
        <taxon>Cucujiformia</taxon>
        <taxon>Tenebrionidae</taxon>
        <taxon>Zophobas</taxon>
    </lineage>
</organism>
<dbReference type="CDD" id="cd00170">
    <property type="entry name" value="SEC14"/>
    <property type="match status" value="1"/>
</dbReference>
<dbReference type="Proteomes" id="UP001168821">
    <property type="component" value="Unassembled WGS sequence"/>
</dbReference>
<dbReference type="PROSITE" id="PS50191">
    <property type="entry name" value="CRAL_TRIO"/>
    <property type="match status" value="1"/>
</dbReference>
<proteinExistence type="predicted"/>
<accession>A0AA38HVK7</accession>
<dbReference type="SUPFAM" id="SSF46938">
    <property type="entry name" value="CRAL/TRIO N-terminal domain"/>
    <property type="match status" value="1"/>
</dbReference>
<dbReference type="PANTHER" id="PTHR10174">
    <property type="entry name" value="ALPHA-TOCOPHEROL TRANSFER PROTEIN-RELATED"/>
    <property type="match status" value="1"/>
</dbReference>
<dbReference type="Gene3D" id="3.40.525.10">
    <property type="entry name" value="CRAL-TRIO lipid binding domain"/>
    <property type="match status" value="1"/>
</dbReference>
<sequence>MYSSNITERAKKNFYESFGRTEERVDDDVNTIKEWMKSQPHLPELIENVKIKNFLNLNKFSLEKTKEKIDMYYTIRSIIPEFFQESNPKSELIQRVFREMYLAVFPVPVDDHSRVYLAKGKHMGSTNPPELTSLWYDVYEVRLYEDFMVDDILVFDVSTFTVNDTKKLTPIFLSKFFNIYKKVYSIRMKKMICINCPTFFSVVGTVIKTVLPAKLFDRVEFCPDDSALKKLLPKEVLPKDYGGEGPSLEEMNEKLKMKLSEYQERFDKLDTLRVDEKLRPEKLNNDEVLGYYGSFRQISVD</sequence>
<dbReference type="AlphaFoldDB" id="A0AA38HVK7"/>
<feature type="domain" description="CRAL-TRIO" evidence="1">
    <location>
        <begin position="89"/>
        <end position="249"/>
    </location>
</feature>
<reference evidence="2" key="1">
    <citation type="journal article" date="2023" name="G3 (Bethesda)">
        <title>Whole genome assemblies of Zophobas morio and Tenebrio molitor.</title>
        <authorList>
            <person name="Kaur S."/>
            <person name="Stinson S.A."/>
            <person name="diCenzo G.C."/>
        </authorList>
    </citation>
    <scope>NUCLEOTIDE SEQUENCE</scope>
    <source>
        <strain evidence="2">QUZm001</strain>
    </source>
</reference>
<evidence type="ECO:0000313" key="2">
    <source>
        <dbReference type="EMBL" id="KAJ3644920.1"/>
    </source>
</evidence>
<dbReference type="Pfam" id="PF00650">
    <property type="entry name" value="CRAL_TRIO"/>
    <property type="match status" value="1"/>
</dbReference>